<organism evidence="2 3">
    <name type="scientific">Erysiphe pulchra</name>
    <dbReference type="NCBI Taxonomy" id="225359"/>
    <lineage>
        <taxon>Eukaryota</taxon>
        <taxon>Fungi</taxon>
        <taxon>Dikarya</taxon>
        <taxon>Ascomycota</taxon>
        <taxon>Pezizomycotina</taxon>
        <taxon>Leotiomycetes</taxon>
        <taxon>Erysiphales</taxon>
        <taxon>Erysiphaceae</taxon>
        <taxon>Erysiphe</taxon>
    </lineage>
</organism>
<dbReference type="OrthoDB" id="3596768at2759"/>
<name>A0A2S4PR29_9PEZI</name>
<evidence type="ECO:0000313" key="2">
    <source>
        <dbReference type="EMBL" id="POS84492.1"/>
    </source>
</evidence>
<sequence>MTSQNMPNQWFDVKDESKATHEAVNTYIEFRLKQYKSTTLRDDSLWEVFHEDFESWIDSTFSKADSYALYDLRDYLRQNGVFVETGRGKRLSVGLAKVLQEEDPHKWTPTEIKDQIEKSVLNSRWNKPKIEVDYIASPRVEATQKEIKPRYRQSRVNDERVREEQRRQKEPQLECLELLLNYFWKIKQGLPDIYRTDTSLKDALINACRGIPECSFALYDPAQSFEGLSAQLRSSIGTAMDIKQSSLQESYQMMTQPEIYWTDRKYFGQGRGRGQGFGRKEPHVFRENANINALGRGRGRRREVGVYGPDFQQRQKKCYVCNKQGCWSTKHPQEERQLAYSRFRTQYTHSTEPNIAIFQGFLANYEGIHGIEDLVEKQDKDKDIDEAQYILDNMQIEDEFQEDDSETGVYFSDDFGKLNGIQILTHLQDQSVWHSITKSDPFEEVSEIRENEEEKNIEDYEDYEDMNEIPGQLLPQNGQNPMRRGRGRPKGSKNKINTTHNTNTQN</sequence>
<gene>
    <name evidence="2" type="ORF">EPUL_004351</name>
</gene>
<keyword evidence="3" id="KW-1185">Reference proteome</keyword>
<dbReference type="EMBL" id="PEDP01000988">
    <property type="protein sequence ID" value="POS84492.1"/>
    <property type="molecule type" value="Genomic_DNA"/>
</dbReference>
<feature type="compositionally biased region" description="Basic residues" evidence="1">
    <location>
        <begin position="483"/>
        <end position="493"/>
    </location>
</feature>
<evidence type="ECO:0000256" key="1">
    <source>
        <dbReference type="SAM" id="MobiDB-lite"/>
    </source>
</evidence>
<accession>A0A2S4PR29</accession>
<feature type="region of interest" description="Disordered" evidence="1">
    <location>
        <begin position="148"/>
        <end position="167"/>
    </location>
</feature>
<proteinExistence type="predicted"/>
<dbReference type="Proteomes" id="UP000237438">
    <property type="component" value="Unassembled WGS sequence"/>
</dbReference>
<evidence type="ECO:0000313" key="3">
    <source>
        <dbReference type="Proteomes" id="UP000237438"/>
    </source>
</evidence>
<protein>
    <submittedName>
        <fullName evidence="2">Uncharacterized protein</fullName>
    </submittedName>
</protein>
<feature type="compositionally biased region" description="Basic and acidic residues" evidence="1">
    <location>
        <begin position="446"/>
        <end position="458"/>
    </location>
</feature>
<comment type="caution">
    <text evidence="2">The sequence shown here is derived from an EMBL/GenBank/DDBJ whole genome shotgun (WGS) entry which is preliminary data.</text>
</comment>
<feature type="region of interest" description="Disordered" evidence="1">
    <location>
        <begin position="444"/>
        <end position="506"/>
    </location>
</feature>
<feature type="compositionally biased region" description="Low complexity" evidence="1">
    <location>
        <begin position="497"/>
        <end position="506"/>
    </location>
</feature>
<dbReference type="AlphaFoldDB" id="A0A2S4PR29"/>
<feature type="non-terminal residue" evidence="2">
    <location>
        <position position="506"/>
    </location>
</feature>
<reference evidence="2 3" key="1">
    <citation type="submission" date="2017-10" db="EMBL/GenBank/DDBJ databases">
        <title>Development of genomic resources for the powdery mildew, Erysiphe pulchra.</title>
        <authorList>
            <person name="Wadl P.A."/>
            <person name="Mack B.M."/>
            <person name="Moore G."/>
            <person name="Beltz S.B."/>
        </authorList>
    </citation>
    <scope>NUCLEOTIDE SEQUENCE [LARGE SCALE GENOMIC DNA]</scope>
    <source>
        <strain evidence="2">Cflorida</strain>
    </source>
</reference>